<dbReference type="PANTHER" id="PTHR40078:SF1">
    <property type="entry name" value="INTEGRAL MEMBRANE PROTEIN"/>
    <property type="match status" value="1"/>
</dbReference>
<evidence type="ECO:0000313" key="2">
    <source>
        <dbReference type="EMBL" id="RGB86810.1"/>
    </source>
</evidence>
<gene>
    <name evidence="2" type="ORF">DWZ46_12985</name>
</gene>
<evidence type="ECO:0000256" key="1">
    <source>
        <dbReference type="SAM" id="Phobius"/>
    </source>
</evidence>
<dbReference type="EMBL" id="QVER01000021">
    <property type="protein sequence ID" value="RGB86810.1"/>
    <property type="molecule type" value="Genomic_DNA"/>
</dbReference>
<keyword evidence="1" id="KW-0472">Membrane</keyword>
<sequence length="207" mass="22958">MKQAKRLAIYLVGLMILTCGQRLFVQAGLGAGAFDSLCVGVSQYNSISAGTWVTIGSFILMLVSAALEKRRPDWWVMLSSFVFGIFFDMWGAVFSATLPSELTLIQQILLYIVGLMLAPLGTAVYFTTNISKSAYDEIITALHNALRWPVWVSKNATEATMLILSLLVRGPVGVTTVVTAFAFGPVLQKYMELLDKKKFKILQWEKF</sequence>
<dbReference type="AlphaFoldDB" id="A0A3E2TYB8"/>
<dbReference type="InterPro" id="IPR038750">
    <property type="entry name" value="YczE/YyaS-like"/>
</dbReference>
<dbReference type="RefSeq" id="WP_158403794.1">
    <property type="nucleotide sequence ID" value="NZ_QVER01000021.1"/>
</dbReference>
<keyword evidence="1" id="KW-1133">Transmembrane helix</keyword>
<proteinExistence type="predicted"/>
<evidence type="ECO:0008006" key="4">
    <source>
        <dbReference type="Google" id="ProtNLM"/>
    </source>
</evidence>
<evidence type="ECO:0000313" key="3">
    <source>
        <dbReference type="Proteomes" id="UP000260991"/>
    </source>
</evidence>
<protein>
    <recommendedName>
        <fullName evidence="4">YitT family protein</fullName>
    </recommendedName>
</protein>
<organism evidence="2 3">
    <name type="scientific">Faecalibacterium prausnitzii</name>
    <dbReference type="NCBI Taxonomy" id="853"/>
    <lineage>
        <taxon>Bacteria</taxon>
        <taxon>Bacillati</taxon>
        <taxon>Bacillota</taxon>
        <taxon>Clostridia</taxon>
        <taxon>Eubacteriales</taxon>
        <taxon>Oscillospiraceae</taxon>
        <taxon>Faecalibacterium</taxon>
    </lineage>
</organism>
<comment type="caution">
    <text evidence="2">The sequence shown here is derived from an EMBL/GenBank/DDBJ whole genome shotgun (WGS) entry which is preliminary data.</text>
</comment>
<feature type="transmembrane region" description="Helical" evidence="1">
    <location>
        <begin position="108"/>
        <end position="126"/>
    </location>
</feature>
<feature type="transmembrane region" description="Helical" evidence="1">
    <location>
        <begin position="74"/>
        <end position="96"/>
    </location>
</feature>
<reference evidence="2 3" key="1">
    <citation type="submission" date="2018-08" db="EMBL/GenBank/DDBJ databases">
        <title>A genome reference for cultivated species of the human gut microbiota.</title>
        <authorList>
            <person name="Zou Y."/>
            <person name="Xue W."/>
            <person name="Luo G."/>
        </authorList>
    </citation>
    <scope>NUCLEOTIDE SEQUENCE [LARGE SCALE GENOMIC DNA]</scope>
    <source>
        <strain evidence="2 3">AF32-8AC</strain>
    </source>
</reference>
<feature type="transmembrane region" description="Helical" evidence="1">
    <location>
        <begin position="46"/>
        <end position="67"/>
    </location>
</feature>
<name>A0A3E2TYB8_9FIRM</name>
<dbReference type="PANTHER" id="PTHR40078">
    <property type="entry name" value="INTEGRAL MEMBRANE PROTEIN-RELATED"/>
    <property type="match status" value="1"/>
</dbReference>
<accession>A0A3E2TYB8</accession>
<dbReference type="Pfam" id="PF19700">
    <property type="entry name" value="DUF6198"/>
    <property type="match status" value="1"/>
</dbReference>
<dbReference type="Proteomes" id="UP000260991">
    <property type="component" value="Unassembled WGS sequence"/>
</dbReference>
<keyword evidence="1" id="KW-0812">Transmembrane</keyword>